<sequence length="285" mass="31665">MGTFLRAHGVLPQYDGWRPERYERLLTATVEQSSVAETAALLATNTAEVQVRLRQLIEMIKTRGFTLAQLAIVTGVHRIYWRQYIAEGWLGTAAGSRSMRVPVAELQGALRARPELFDYRAVPAALAGPFGLLELPDPLPYKLVTCRSGAIGARLVDVQADDGTEALRFEVKSCGDLGGLDLWAPMYSIPTCPRCGLRVTRFSEKGCYADKPGDSSQVRDAMAGKIGLRWRDGRFETLAGEVLDGAGLERYIDRLVQRNSRERERKLKLVDDIERYEVAGQPPNL</sequence>
<evidence type="ECO:0000313" key="1">
    <source>
        <dbReference type="EMBL" id="MFC5511079.1"/>
    </source>
</evidence>
<dbReference type="EMBL" id="JBHSMS010000026">
    <property type="protein sequence ID" value="MFC5511079.1"/>
    <property type="molecule type" value="Genomic_DNA"/>
</dbReference>
<gene>
    <name evidence="1" type="ORF">ACFPOU_08060</name>
</gene>
<dbReference type="RefSeq" id="WP_379719290.1">
    <property type="nucleotide sequence ID" value="NZ_JBHSMS010000026.1"/>
</dbReference>
<protein>
    <recommendedName>
        <fullName evidence="3">TniQ protein</fullName>
    </recommendedName>
</protein>
<reference evidence="2" key="1">
    <citation type="journal article" date="2019" name="Int. J. Syst. Evol. Microbiol.">
        <title>The Global Catalogue of Microorganisms (GCM) 10K type strain sequencing project: providing services to taxonomists for standard genome sequencing and annotation.</title>
        <authorList>
            <consortium name="The Broad Institute Genomics Platform"/>
            <consortium name="The Broad Institute Genome Sequencing Center for Infectious Disease"/>
            <person name="Wu L."/>
            <person name="Ma J."/>
        </authorList>
    </citation>
    <scope>NUCLEOTIDE SEQUENCE [LARGE SCALE GENOMIC DNA]</scope>
    <source>
        <strain evidence="2">CCUG 38813</strain>
    </source>
</reference>
<evidence type="ECO:0000313" key="2">
    <source>
        <dbReference type="Proteomes" id="UP001596031"/>
    </source>
</evidence>
<evidence type="ECO:0008006" key="3">
    <source>
        <dbReference type="Google" id="ProtNLM"/>
    </source>
</evidence>
<name>A0ABW0PEK2_9BURK</name>
<proteinExistence type="predicted"/>
<dbReference type="Proteomes" id="UP001596031">
    <property type="component" value="Unassembled WGS sequence"/>
</dbReference>
<accession>A0ABW0PEK2</accession>
<comment type="caution">
    <text evidence="1">The sequence shown here is derived from an EMBL/GenBank/DDBJ whole genome shotgun (WGS) entry which is preliminary data.</text>
</comment>
<keyword evidence="2" id="KW-1185">Reference proteome</keyword>
<organism evidence="1 2">
    <name type="scientific">Massilia jejuensis</name>
    <dbReference type="NCBI Taxonomy" id="648894"/>
    <lineage>
        <taxon>Bacteria</taxon>
        <taxon>Pseudomonadati</taxon>
        <taxon>Pseudomonadota</taxon>
        <taxon>Betaproteobacteria</taxon>
        <taxon>Burkholderiales</taxon>
        <taxon>Oxalobacteraceae</taxon>
        <taxon>Telluria group</taxon>
        <taxon>Massilia</taxon>
    </lineage>
</organism>